<dbReference type="InterPro" id="IPR036188">
    <property type="entry name" value="FAD/NAD-bd_sf"/>
</dbReference>
<dbReference type="AlphaFoldDB" id="A0A5S9R010"/>
<reference evidence="5 6" key="1">
    <citation type="submission" date="2019-11" db="EMBL/GenBank/DDBJ databases">
        <authorList>
            <person name="Holert J."/>
        </authorList>
    </citation>
    <scope>NUCLEOTIDE SEQUENCE [LARGE SCALE GENOMIC DNA]</scope>
    <source>
        <strain evidence="5">BC8_1</strain>
    </source>
</reference>
<evidence type="ECO:0000313" key="5">
    <source>
        <dbReference type="EMBL" id="CAA0124819.1"/>
    </source>
</evidence>
<dbReference type="GO" id="GO:0016491">
    <property type="term" value="F:oxidoreductase activity"/>
    <property type="evidence" value="ECO:0007669"/>
    <property type="project" value="UniProtKB-KW"/>
</dbReference>
<evidence type="ECO:0000256" key="3">
    <source>
        <dbReference type="ARBA" id="ARBA00040298"/>
    </source>
</evidence>
<proteinExistence type="predicted"/>
<dbReference type="SUPFAM" id="SSF51905">
    <property type="entry name" value="FAD/NAD(P)-binding domain"/>
    <property type="match status" value="1"/>
</dbReference>
<evidence type="ECO:0000313" key="6">
    <source>
        <dbReference type="Proteomes" id="UP000430146"/>
    </source>
</evidence>
<name>A0A5S9R010_MYCVN</name>
<dbReference type="PANTHER" id="PTHR10668:SF103">
    <property type="entry name" value="PYRIDINE NUCLEOTIDE-DISULFIDE OXIDOREDUCTASE DOMAIN-CONTAINING PROTEIN 2"/>
    <property type="match status" value="1"/>
</dbReference>
<comment type="function">
    <text evidence="1">Probable oxidoreductase that may play a role as regulator of mitochondrial function.</text>
</comment>
<protein>
    <recommendedName>
        <fullName evidence="3">Pyridine nucleotide-disulfide oxidoreductase domain-containing protein 2</fullName>
    </recommendedName>
</protein>
<comment type="subunit">
    <text evidence="2">Interacts with COX5B; this interaction may contribute to localize PYROXD2 to the inner face of the inner mitochondrial membrane.</text>
</comment>
<keyword evidence="5" id="KW-0560">Oxidoreductase</keyword>
<feature type="domain" description="Amine oxidase" evidence="4">
    <location>
        <begin position="16"/>
        <end position="335"/>
    </location>
</feature>
<keyword evidence="6" id="KW-1185">Reference proteome</keyword>
<evidence type="ECO:0000256" key="2">
    <source>
        <dbReference type="ARBA" id="ARBA00038825"/>
    </source>
</evidence>
<dbReference type="Proteomes" id="UP000430146">
    <property type="component" value="Unassembled WGS sequence"/>
</dbReference>
<dbReference type="RefSeq" id="WP_159231960.1">
    <property type="nucleotide sequence ID" value="NZ_CACSIP010000023.1"/>
</dbReference>
<accession>A0A5S9R010</accession>
<dbReference type="OrthoDB" id="9774675at2"/>
<evidence type="ECO:0000259" key="4">
    <source>
        <dbReference type="Pfam" id="PF01593"/>
    </source>
</evidence>
<dbReference type="Pfam" id="PF01593">
    <property type="entry name" value="Amino_oxidase"/>
    <property type="match status" value="1"/>
</dbReference>
<dbReference type="PANTHER" id="PTHR10668">
    <property type="entry name" value="PHYTOENE DEHYDROGENASE"/>
    <property type="match status" value="1"/>
</dbReference>
<gene>
    <name evidence="5" type="primary">crtI_1</name>
    <name evidence="5" type="ORF">AELLOGFF_01154</name>
</gene>
<dbReference type="Gene3D" id="3.50.50.60">
    <property type="entry name" value="FAD/NAD(P)-binding domain"/>
    <property type="match status" value="2"/>
</dbReference>
<dbReference type="InterPro" id="IPR002937">
    <property type="entry name" value="Amino_oxidase"/>
</dbReference>
<evidence type="ECO:0000256" key="1">
    <source>
        <dbReference type="ARBA" id="ARBA00037217"/>
    </source>
</evidence>
<dbReference type="EMBL" id="CACSIP010000023">
    <property type="protein sequence ID" value="CAA0124819.1"/>
    <property type="molecule type" value="Genomic_DNA"/>
</dbReference>
<organism evidence="5 6">
    <name type="scientific">Mycolicibacterium vanbaalenii</name>
    <name type="common">Mycobacterium vanbaalenii</name>
    <dbReference type="NCBI Taxonomy" id="110539"/>
    <lineage>
        <taxon>Bacteria</taxon>
        <taxon>Bacillati</taxon>
        <taxon>Actinomycetota</taxon>
        <taxon>Actinomycetes</taxon>
        <taxon>Mycobacteriales</taxon>
        <taxon>Mycobacteriaceae</taxon>
        <taxon>Mycolicibacterium</taxon>
    </lineage>
</organism>
<sequence length="545" mass="59716">MSTHYDAVIVGGGHNGLVASFYLARAGLRTLVLERRPFVGGACNTEDFAPGYRASTGAYVLSMLREAIWQDMQLERRGIFVDPAGPTLNLFPDGASYYLGDDMAENVANTKRFSESDARALPKFEDDLSAMVQQVLPIFDFTAPDPRVKSFDDIRGLARLGGVGVRTRPYLDQLARLFTSSAHQILAERFESDHVKAALGWHAINDSVAGPSTPGTAFVLLHDHASEESDGGVRQWGFVRGGMGVLTETMADAAREAGVQIRCNAAVSGIVTRGGKATGVRLISGEEISATRVLSNADPKHTFLTLCDRADLPDDFVRQVQAYRCMGTSMKINLGLSELPYVVGYPRDGVQPYHRGIMEVNPFIPEMDLHQAQAQYGLAVRDSHIEIVFPTVHDASLAPDGKHIATIDVNSQPFHLRDENWDDIKETRADEAIAQLETHFPGLSGLIEHRQVLSPLDMERVMGLTGGHALHGDMSPDQLLFMRPVRGWAKYRTPVRNLYLCGAGTHPGGGVTGANGRNAAREVLRDARSRGLSGRYRSRQKWVEQ</sequence>